<evidence type="ECO:0000313" key="2">
    <source>
        <dbReference type="EMBL" id="RZU46662.1"/>
    </source>
</evidence>
<dbReference type="AlphaFoldDB" id="A0A4Q7Z815"/>
<reference evidence="2 3" key="1">
    <citation type="submission" date="2019-02" db="EMBL/GenBank/DDBJ databases">
        <title>Sequencing the genomes of 1000 actinobacteria strains.</title>
        <authorList>
            <person name="Klenk H.-P."/>
        </authorList>
    </citation>
    <scope>NUCLEOTIDE SEQUENCE [LARGE SCALE GENOMIC DNA]</scope>
    <source>
        <strain evidence="2 3">DSM 45162</strain>
    </source>
</reference>
<protein>
    <submittedName>
        <fullName evidence="2">Uncharacterized protein</fullName>
    </submittedName>
</protein>
<evidence type="ECO:0000256" key="1">
    <source>
        <dbReference type="SAM" id="MobiDB-lite"/>
    </source>
</evidence>
<gene>
    <name evidence="2" type="ORF">EV385_6739</name>
</gene>
<sequence length="113" mass="12004">MYRDGYLAVPDDNKSTKLNHVDGRMSGADGKTVGGVNRCPSMGMNRTPVSAAGLSDNRVLCVSMARDYKALVQVERLIPGGPITLLVVVSSGWPCPIETSERPACQTSSAPPR</sequence>
<proteinExistence type="predicted"/>
<accession>A0A4Q7Z815</accession>
<keyword evidence="3" id="KW-1185">Reference proteome</keyword>
<dbReference type="Proteomes" id="UP000292564">
    <property type="component" value="Unassembled WGS sequence"/>
</dbReference>
<dbReference type="EMBL" id="SHKY01000002">
    <property type="protein sequence ID" value="RZU46662.1"/>
    <property type="molecule type" value="Genomic_DNA"/>
</dbReference>
<evidence type="ECO:0000313" key="3">
    <source>
        <dbReference type="Proteomes" id="UP000292564"/>
    </source>
</evidence>
<organism evidence="2 3">
    <name type="scientific">Krasilnikovia cinnamomea</name>
    <dbReference type="NCBI Taxonomy" id="349313"/>
    <lineage>
        <taxon>Bacteria</taxon>
        <taxon>Bacillati</taxon>
        <taxon>Actinomycetota</taxon>
        <taxon>Actinomycetes</taxon>
        <taxon>Micromonosporales</taxon>
        <taxon>Micromonosporaceae</taxon>
        <taxon>Krasilnikovia</taxon>
    </lineage>
</organism>
<name>A0A4Q7Z815_9ACTN</name>
<comment type="caution">
    <text evidence="2">The sequence shown here is derived from an EMBL/GenBank/DDBJ whole genome shotgun (WGS) entry which is preliminary data.</text>
</comment>
<feature type="region of interest" description="Disordered" evidence="1">
    <location>
        <begin position="17"/>
        <end position="48"/>
    </location>
</feature>